<proteinExistence type="predicted"/>
<dbReference type="OrthoDB" id="2398441at2759"/>
<dbReference type="PANTHER" id="PTHR28042:SF1">
    <property type="entry name" value="E3 UBIQUITIN-PROTEIN LIGASE COMPLEX SLX5-SLX8 SUBUNIT SLX5"/>
    <property type="match status" value="1"/>
</dbReference>
<evidence type="ECO:0000313" key="3">
    <source>
        <dbReference type="Proteomes" id="UP000504638"/>
    </source>
</evidence>
<feature type="region of interest" description="Disordered" evidence="1">
    <location>
        <begin position="1"/>
        <end position="92"/>
    </location>
</feature>
<dbReference type="EMBL" id="ML975151">
    <property type="protein sequence ID" value="KAF1815736.1"/>
    <property type="molecule type" value="Genomic_DNA"/>
</dbReference>
<reference evidence="2 4" key="1">
    <citation type="submission" date="2020-01" db="EMBL/GenBank/DDBJ databases">
        <authorList>
            <consortium name="DOE Joint Genome Institute"/>
            <person name="Haridas S."/>
            <person name="Albert R."/>
            <person name="Binder M."/>
            <person name="Bloem J."/>
            <person name="Labutti K."/>
            <person name="Salamov A."/>
            <person name="Andreopoulos B."/>
            <person name="Baker S.E."/>
            <person name="Barry K."/>
            <person name="Bills G."/>
            <person name="Bluhm B.H."/>
            <person name="Cannon C."/>
            <person name="Castanera R."/>
            <person name="Culley D.E."/>
            <person name="Daum C."/>
            <person name="Ezra D."/>
            <person name="Gonzalez J.B."/>
            <person name="Henrissat B."/>
            <person name="Kuo A."/>
            <person name="Liang C."/>
            <person name="Lipzen A."/>
            <person name="Lutzoni F."/>
            <person name="Magnuson J."/>
            <person name="Mondo S."/>
            <person name="Nolan M."/>
            <person name="Ohm R."/>
            <person name="Pangilinan J."/>
            <person name="Park H.-J."/>
            <person name="Ramirez L."/>
            <person name="Alfaro M."/>
            <person name="Sun H."/>
            <person name="Tritt A."/>
            <person name="Yoshinaga Y."/>
            <person name="Zwiers L.-H."/>
            <person name="Turgeon B.G."/>
            <person name="Goodwin S.B."/>
            <person name="Spatafora J.W."/>
            <person name="Crous P.W."/>
            <person name="Grigoriev I.V."/>
        </authorList>
    </citation>
    <scope>NUCLEOTIDE SEQUENCE</scope>
    <source>
        <strain evidence="2 4">CBS 781.70</strain>
    </source>
</reference>
<name>A0A6G1GCV6_9PEZI</name>
<feature type="compositionally biased region" description="Polar residues" evidence="1">
    <location>
        <begin position="272"/>
        <end position="283"/>
    </location>
</feature>
<evidence type="ECO:0000313" key="4">
    <source>
        <dbReference type="RefSeq" id="XP_033537367.1"/>
    </source>
</evidence>
<feature type="compositionally biased region" description="Acidic residues" evidence="1">
    <location>
        <begin position="80"/>
        <end position="89"/>
    </location>
</feature>
<reference evidence="4" key="2">
    <citation type="submission" date="2020-04" db="EMBL/GenBank/DDBJ databases">
        <authorList>
            <consortium name="NCBI Genome Project"/>
        </authorList>
    </citation>
    <scope>NUCLEOTIDE SEQUENCE</scope>
    <source>
        <strain evidence="4">CBS 781.70</strain>
    </source>
</reference>
<sequence length="608" mass="66696">MDGSERRSFRPTVSHKRPRTENYSSPFSDYRDNNDEAESNGGPPLSSPPQRSYGYPYMGFDLPTTPVRHRPSSPSNEHTSEEEGSDMSDDTLMSDFSLHEEGLGTIENASDTEHWPWSDPLNEDFAFLDPEVEDEIENMRRQGDPLAYALALDRANEHEQAPPIIDLTSDNDRGNAMQRNRNQLGQSSSSPLTTTNNDRNTRNIITMGSHQQDGSRNPFDPPHHSNNSNTSAAGEEYVLPSSSNRPLDTLGFRPTAAFEARTNHTSYNPVTGETMHYSAQPSGPSNPPTQERWFSHPGRPNTSMQEIAGPSSSEGRPFIPPVDLTRSSPLFTPGTNFAELARNNRHGGRRPDSDQTAPERRFARGPTYTLGSDNIVDLTDDITEHQATAGASTNHHAHPASSPEVQFIAQRHRVPPPPHHRTAMTDPEISLEMEIIRSTGPGPIRAEAVHTRDPRNNSVMAVFRPMFGSLVSRHLPDAFEAPDLNFATVGFDLRGEGRQREATASPGYAAPGPAPEGFTRSPEEGEELVCPNCGKELCAGVEGDRKQVWVVKGCGHVYCGLCAKSRSKSGRGKGKKNAAGLPPPFKSCVVEGCGKQCSNKTQMVQLFL</sequence>
<dbReference type="PANTHER" id="PTHR28042">
    <property type="entry name" value="E3 UBIQUITIN-PROTEIN LIGASE COMPLEX SLX5-SLX8 SUBUNIT SLX5"/>
    <property type="match status" value="1"/>
</dbReference>
<dbReference type="InterPro" id="IPR038886">
    <property type="entry name" value="E3_SLX5/Rfp1"/>
</dbReference>
<dbReference type="GO" id="GO:0033768">
    <property type="term" value="C:SUMO-targeted ubiquitin ligase complex"/>
    <property type="evidence" value="ECO:0007669"/>
    <property type="project" value="TreeGrafter"/>
</dbReference>
<evidence type="ECO:0000256" key="1">
    <source>
        <dbReference type="SAM" id="MobiDB-lite"/>
    </source>
</evidence>
<evidence type="ECO:0000313" key="2">
    <source>
        <dbReference type="EMBL" id="KAF1815736.1"/>
    </source>
</evidence>
<reference evidence="4" key="3">
    <citation type="submission" date="2025-04" db="UniProtKB">
        <authorList>
            <consortium name="RefSeq"/>
        </authorList>
    </citation>
    <scope>IDENTIFICATION</scope>
    <source>
        <strain evidence="4">CBS 781.70</strain>
    </source>
</reference>
<dbReference type="GeneID" id="54418513"/>
<accession>A0A6G1GCV6</accession>
<organism evidence="2">
    <name type="scientific">Eremomyces bilateralis CBS 781.70</name>
    <dbReference type="NCBI Taxonomy" id="1392243"/>
    <lineage>
        <taxon>Eukaryota</taxon>
        <taxon>Fungi</taxon>
        <taxon>Dikarya</taxon>
        <taxon>Ascomycota</taxon>
        <taxon>Pezizomycotina</taxon>
        <taxon>Dothideomycetes</taxon>
        <taxon>Dothideomycetes incertae sedis</taxon>
        <taxon>Eremomycetales</taxon>
        <taxon>Eremomycetaceae</taxon>
        <taxon>Eremomyces</taxon>
    </lineage>
</organism>
<feature type="region of interest" description="Disordered" evidence="1">
    <location>
        <begin position="497"/>
        <end position="522"/>
    </location>
</feature>
<dbReference type="Proteomes" id="UP000504638">
    <property type="component" value="Unplaced"/>
</dbReference>
<dbReference type="GO" id="GO:0004842">
    <property type="term" value="F:ubiquitin-protein transferase activity"/>
    <property type="evidence" value="ECO:0007669"/>
    <property type="project" value="TreeGrafter"/>
</dbReference>
<keyword evidence="3" id="KW-1185">Reference proteome</keyword>
<dbReference type="AlphaFoldDB" id="A0A6G1GCV6"/>
<feature type="region of interest" description="Disordered" evidence="1">
    <location>
        <begin position="272"/>
        <end position="292"/>
    </location>
</feature>
<gene>
    <name evidence="2 4" type="ORF">P152DRAFT_446765</name>
</gene>
<dbReference type="RefSeq" id="XP_033537367.1">
    <property type="nucleotide sequence ID" value="XM_033677943.1"/>
</dbReference>
<protein>
    <submittedName>
        <fullName evidence="2 4">Uncharacterized protein</fullName>
    </submittedName>
</protein>
<feature type="region of interest" description="Disordered" evidence="1">
    <location>
        <begin position="159"/>
        <end position="247"/>
    </location>
</feature>
<feature type="compositionally biased region" description="Low complexity" evidence="1">
    <location>
        <begin position="193"/>
        <end position="206"/>
    </location>
</feature>
<feature type="compositionally biased region" description="Low complexity" evidence="1">
    <location>
        <begin position="502"/>
        <end position="517"/>
    </location>
</feature>
<feature type="compositionally biased region" description="Polar residues" evidence="1">
    <location>
        <begin position="177"/>
        <end position="192"/>
    </location>
</feature>